<comment type="caution">
    <text evidence="2">The sequence shown here is derived from an EMBL/GenBank/DDBJ whole genome shotgun (WGS) entry which is preliminary data.</text>
</comment>
<keyword evidence="1" id="KW-0472">Membrane</keyword>
<feature type="transmembrane region" description="Helical" evidence="1">
    <location>
        <begin position="12"/>
        <end position="35"/>
    </location>
</feature>
<dbReference type="Proteomes" id="UP000019202">
    <property type="component" value="Unassembled WGS sequence"/>
</dbReference>
<dbReference type="EMBL" id="CBXF010000079">
    <property type="protein sequence ID" value="CDL82560.1"/>
    <property type="molecule type" value="Genomic_DNA"/>
</dbReference>
<organism evidence="2 3">
    <name type="scientific">Xenorhabdus szentirmaii DSM 16338</name>
    <dbReference type="NCBI Taxonomy" id="1427518"/>
    <lineage>
        <taxon>Bacteria</taxon>
        <taxon>Pseudomonadati</taxon>
        <taxon>Pseudomonadota</taxon>
        <taxon>Gammaproteobacteria</taxon>
        <taxon>Enterobacterales</taxon>
        <taxon>Morganellaceae</taxon>
        <taxon>Xenorhabdus</taxon>
    </lineage>
</organism>
<keyword evidence="1" id="KW-1133">Transmembrane helix</keyword>
<evidence type="ECO:0000313" key="2">
    <source>
        <dbReference type="EMBL" id="CDL82560.1"/>
    </source>
</evidence>
<gene>
    <name evidence="2" type="ORF">XSR1_210003</name>
</gene>
<protein>
    <submittedName>
        <fullName evidence="2">Uncharacterized protein</fullName>
    </submittedName>
</protein>
<keyword evidence="1" id="KW-0812">Transmembrane</keyword>
<evidence type="ECO:0000313" key="3">
    <source>
        <dbReference type="Proteomes" id="UP000019202"/>
    </source>
</evidence>
<proteinExistence type="predicted"/>
<name>W1IZD0_9GAMM</name>
<keyword evidence="3" id="KW-1185">Reference proteome</keyword>
<sequence length="49" mass="6143">MLNEKGTWLVKVIYFTRQFIKLINQLSPIFLYFWWNIKYQQNSDRINCQ</sequence>
<evidence type="ECO:0000256" key="1">
    <source>
        <dbReference type="SAM" id="Phobius"/>
    </source>
</evidence>
<reference evidence="2" key="1">
    <citation type="submission" date="2013-11" db="EMBL/GenBank/DDBJ databases">
        <title>Draft genome sequence and annotation of the entomopathogenic bacteria, Xenorhabdus cabanillasi strain JM26 and Xenorhabdus szentirmai strain DSM 16338.</title>
        <authorList>
            <person name="Gualtieri M."/>
            <person name="Ogier J.C."/>
            <person name="Pages S."/>
            <person name="Givaudan A."/>
            <person name="Gaudriault S."/>
        </authorList>
    </citation>
    <scope>NUCLEOTIDE SEQUENCE [LARGE SCALE GENOMIC DNA]</scope>
    <source>
        <strain evidence="2">DSM 16338</strain>
    </source>
</reference>
<dbReference type="AlphaFoldDB" id="W1IZD0"/>
<accession>W1IZD0</accession>